<protein>
    <recommendedName>
        <fullName evidence="1">SCO6045-like C-terminal domain-containing protein</fullName>
    </recommendedName>
</protein>
<comment type="caution">
    <text evidence="2">The sequence shown here is derived from an EMBL/GenBank/DDBJ whole genome shotgun (WGS) entry which is preliminary data.</text>
</comment>
<reference evidence="2 3" key="1">
    <citation type="submission" date="2024-10" db="EMBL/GenBank/DDBJ databases">
        <authorList>
            <person name="Riesco R."/>
        </authorList>
    </citation>
    <scope>NUCLEOTIDE SEQUENCE [LARGE SCALE GENOMIC DNA]</scope>
    <source>
        <strain evidence="2 3">NCIMB 15449</strain>
    </source>
</reference>
<evidence type="ECO:0000259" key="1">
    <source>
        <dbReference type="Pfam" id="PF26136"/>
    </source>
</evidence>
<accession>A0ABW7JLJ4</accession>
<evidence type="ECO:0000313" key="2">
    <source>
        <dbReference type="EMBL" id="MFH5208828.1"/>
    </source>
</evidence>
<dbReference type="RefSeq" id="WP_395114371.1">
    <property type="nucleotide sequence ID" value="NZ_JBIMSO010000046.1"/>
</dbReference>
<dbReference type="InterPro" id="IPR058711">
    <property type="entry name" value="SCO6045-like_C"/>
</dbReference>
<organism evidence="2 3">
    <name type="scientific">Antrihabitans spumae</name>
    <dbReference type="NCBI Taxonomy" id="3373370"/>
    <lineage>
        <taxon>Bacteria</taxon>
        <taxon>Bacillati</taxon>
        <taxon>Actinomycetota</taxon>
        <taxon>Actinomycetes</taxon>
        <taxon>Mycobacteriales</taxon>
        <taxon>Nocardiaceae</taxon>
        <taxon>Antrihabitans</taxon>
    </lineage>
</organism>
<sequence length="111" mass="12452">MTDGLAARQAALVRALVAGAEPPEGFDREALATASRALLRKRAQEVGRRYPRLTYACGDRFQDLYCAWAKDRPKTTTYADARAFADHLTAIGLQPVARSRWPWRHRKPATL</sequence>
<feature type="domain" description="SCO6045-like C-terminal" evidence="1">
    <location>
        <begin position="6"/>
        <end position="89"/>
    </location>
</feature>
<name>A0ABW7JLJ4_9NOCA</name>
<dbReference type="Proteomes" id="UP001609175">
    <property type="component" value="Unassembled WGS sequence"/>
</dbReference>
<gene>
    <name evidence="2" type="ORF">ACHIPZ_11550</name>
</gene>
<evidence type="ECO:0000313" key="3">
    <source>
        <dbReference type="Proteomes" id="UP001609175"/>
    </source>
</evidence>
<dbReference type="Pfam" id="PF26136">
    <property type="entry name" value="SCO6045_C"/>
    <property type="match status" value="1"/>
</dbReference>
<proteinExistence type="predicted"/>
<dbReference type="EMBL" id="JBIMSO010000046">
    <property type="protein sequence ID" value="MFH5208828.1"/>
    <property type="molecule type" value="Genomic_DNA"/>
</dbReference>